<feature type="domain" description="BPTI/Kunitz inhibitor" evidence="12">
    <location>
        <begin position="1407"/>
        <end position="1463"/>
    </location>
</feature>
<dbReference type="Gene3D" id="4.10.410.10">
    <property type="entry name" value="Pancreatic trypsin inhibitor Kunitz domain"/>
    <property type="match status" value="13"/>
</dbReference>
<feature type="signal peptide" evidence="10">
    <location>
        <begin position="1"/>
        <end position="19"/>
    </location>
</feature>
<feature type="domain" description="BPTI/Kunitz inhibitor" evidence="12">
    <location>
        <begin position="1483"/>
        <end position="1533"/>
    </location>
</feature>
<keyword evidence="4" id="KW-0800">Toxin</keyword>
<dbReference type="PROSITE" id="PS01186">
    <property type="entry name" value="EGF_2"/>
    <property type="match status" value="1"/>
</dbReference>
<dbReference type="GO" id="GO:0005615">
    <property type="term" value="C:extracellular space"/>
    <property type="evidence" value="ECO:0007669"/>
    <property type="project" value="TreeGrafter"/>
</dbReference>
<evidence type="ECO:0000256" key="10">
    <source>
        <dbReference type="SAM" id="SignalP"/>
    </source>
</evidence>
<keyword evidence="10" id="KW-0732">Signal</keyword>
<keyword evidence="14" id="KW-1185">Reference proteome</keyword>
<feature type="domain" description="BPTI/Kunitz inhibitor" evidence="12">
    <location>
        <begin position="567"/>
        <end position="627"/>
    </location>
</feature>
<dbReference type="FunFam" id="4.10.410.10:FF:000027">
    <property type="entry name" value="Si:dkeyp-73b11.8"/>
    <property type="match status" value="1"/>
</dbReference>
<dbReference type="InterPro" id="IPR020901">
    <property type="entry name" value="Prtase_inh_Kunz-CS"/>
</dbReference>
<dbReference type="Gene3D" id="2.10.25.10">
    <property type="entry name" value="Laminin"/>
    <property type="match status" value="1"/>
</dbReference>
<feature type="region of interest" description="Disordered" evidence="9">
    <location>
        <begin position="755"/>
        <end position="783"/>
    </location>
</feature>
<dbReference type="InterPro" id="IPR049883">
    <property type="entry name" value="NOTCH1_EGF-like"/>
</dbReference>
<feature type="region of interest" description="Disordered" evidence="9">
    <location>
        <begin position="1193"/>
        <end position="1216"/>
    </location>
</feature>
<feature type="region of interest" description="Disordered" evidence="9">
    <location>
        <begin position="1071"/>
        <end position="1126"/>
    </location>
</feature>
<evidence type="ECO:0000256" key="9">
    <source>
        <dbReference type="SAM" id="MobiDB-lite"/>
    </source>
</evidence>
<accession>A0A2A2LZ37</accession>
<feature type="domain" description="BPTI/Kunitz inhibitor" evidence="12">
    <location>
        <begin position="1687"/>
        <end position="1737"/>
    </location>
</feature>
<feature type="domain" description="BPTI/Kunitz inhibitor" evidence="12">
    <location>
        <begin position="1622"/>
        <end position="1675"/>
    </location>
</feature>
<dbReference type="InterPro" id="IPR002223">
    <property type="entry name" value="Kunitz_BPTI"/>
</dbReference>
<dbReference type="SUPFAM" id="SSF57196">
    <property type="entry name" value="EGF/Laminin"/>
    <property type="match status" value="1"/>
</dbReference>
<reference evidence="13 14" key="1">
    <citation type="journal article" date="2017" name="Curr. Biol.">
        <title>Genome architecture and evolution of a unichromosomal asexual nematode.</title>
        <authorList>
            <person name="Fradin H."/>
            <person name="Zegar C."/>
            <person name="Gutwein M."/>
            <person name="Lucas J."/>
            <person name="Kovtun M."/>
            <person name="Corcoran D."/>
            <person name="Baugh L.R."/>
            <person name="Kiontke K."/>
            <person name="Gunsalus K."/>
            <person name="Fitch D.H."/>
            <person name="Piano F."/>
        </authorList>
    </citation>
    <scope>NUCLEOTIDE SEQUENCE [LARGE SCALE GENOMIC DNA]</scope>
    <source>
        <strain evidence="13">PF1309</strain>
    </source>
</reference>
<dbReference type="PROSITE" id="PS00280">
    <property type="entry name" value="BPTI_KUNITZ_1"/>
    <property type="match status" value="4"/>
</dbReference>
<feature type="compositionally biased region" description="Basic and acidic residues" evidence="9">
    <location>
        <begin position="1089"/>
        <end position="1098"/>
    </location>
</feature>
<dbReference type="PRINTS" id="PR00759">
    <property type="entry name" value="BASICPTASE"/>
</dbReference>
<evidence type="ECO:0000259" key="12">
    <source>
        <dbReference type="PROSITE" id="PS50279"/>
    </source>
</evidence>
<keyword evidence="5" id="KW-0646">Protease inhibitor</keyword>
<dbReference type="EMBL" id="LIAE01006319">
    <property type="protein sequence ID" value="PAV91450.1"/>
    <property type="molecule type" value="Genomic_DNA"/>
</dbReference>
<evidence type="ECO:0000256" key="4">
    <source>
        <dbReference type="ARBA" id="ARBA00022656"/>
    </source>
</evidence>
<dbReference type="OrthoDB" id="4473401at2759"/>
<evidence type="ECO:0000256" key="1">
    <source>
        <dbReference type="ARBA" id="ARBA00004613"/>
    </source>
</evidence>
<feature type="domain" description="BPTI/Kunitz inhibitor" evidence="12">
    <location>
        <begin position="1745"/>
        <end position="1796"/>
    </location>
</feature>
<dbReference type="Pfam" id="PF00014">
    <property type="entry name" value="Kunitz_BPTI"/>
    <property type="match status" value="12"/>
</dbReference>
<dbReference type="SUPFAM" id="SSF57362">
    <property type="entry name" value="BPTI-like"/>
    <property type="match status" value="14"/>
</dbReference>
<feature type="domain" description="EGF-like" evidence="11">
    <location>
        <begin position="210"/>
        <end position="248"/>
    </location>
</feature>
<feature type="domain" description="BPTI/Kunitz inhibitor" evidence="12">
    <location>
        <begin position="871"/>
        <end position="928"/>
    </location>
</feature>
<feature type="domain" description="BPTI/Kunitz inhibitor" evidence="12">
    <location>
        <begin position="254"/>
        <end position="312"/>
    </location>
</feature>
<evidence type="ECO:0000259" key="11">
    <source>
        <dbReference type="PROSITE" id="PS50026"/>
    </source>
</evidence>
<feature type="domain" description="BPTI/Kunitz inhibitor" evidence="12">
    <location>
        <begin position="1126"/>
        <end position="1182"/>
    </location>
</feature>
<keyword evidence="7" id="KW-1015">Disulfide bond</keyword>
<evidence type="ECO:0000256" key="5">
    <source>
        <dbReference type="ARBA" id="ARBA00022690"/>
    </source>
</evidence>
<dbReference type="InterPro" id="IPR000742">
    <property type="entry name" value="EGF"/>
</dbReference>
<dbReference type="SMART" id="SM00179">
    <property type="entry name" value="EGF_CA"/>
    <property type="match status" value="1"/>
</dbReference>
<dbReference type="CDD" id="cd00109">
    <property type="entry name" value="Kunitz-type"/>
    <property type="match status" value="7"/>
</dbReference>
<dbReference type="InterPro" id="IPR036880">
    <property type="entry name" value="Kunitz_BPTI_sf"/>
</dbReference>
<evidence type="ECO:0000256" key="6">
    <source>
        <dbReference type="ARBA" id="ARBA00022900"/>
    </source>
</evidence>
<keyword evidence="6" id="KW-0722">Serine protease inhibitor</keyword>
<evidence type="ECO:0000313" key="14">
    <source>
        <dbReference type="Proteomes" id="UP000218231"/>
    </source>
</evidence>
<dbReference type="SMART" id="SM00131">
    <property type="entry name" value="KU"/>
    <property type="match status" value="14"/>
</dbReference>
<feature type="domain" description="BPTI/Kunitz inhibitor" evidence="12">
    <location>
        <begin position="1338"/>
        <end position="1395"/>
    </location>
</feature>
<dbReference type="Pfam" id="PF07645">
    <property type="entry name" value="EGF_CA"/>
    <property type="match status" value="1"/>
</dbReference>
<comment type="caution">
    <text evidence="8">Lacks conserved residue(s) required for the propagation of feature annotation.</text>
</comment>
<dbReference type="STRING" id="2018661.A0A2A2LZ37"/>
<comment type="subcellular location">
    <subcellularLocation>
        <location evidence="1">Secreted</location>
    </subcellularLocation>
</comment>
<proteinExistence type="predicted"/>
<feature type="domain" description="BPTI/Kunitz inhibitor" evidence="12">
    <location>
        <begin position="1546"/>
        <end position="1603"/>
    </location>
</feature>
<evidence type="ECO:0000256" key="2">
    <source>
        <dbReference type="ARBA" id="ARBA00022525"/>
    </source>
</evidence>
<keyword evidence="2" id="KW-0964">Secreted</keyword>
<dbReference type="InterPro" id="IPR001881">
    <property type="entry name" value="EGF-like_Ca-bd_dom"/>
</dbReference>
<feature type="domain" description="BPTI/Kunitz inhibitor" evidence="12">
    <location>
        <begin position="403"/>
        <end position="463"/>
    </location>
</feature>
<comment type="caution">
    <text evidence="13">The sequence shown here is derived from an EMBL/GenBank/DDBJ whole genome shotgun (WGS) entry which is preliminary data.</text>
</comment>
<gene>
    <name evidence="13" type="ORF">WR25_06414</name>
</gene>
<dbReference type="Proteomes" id="UP000218231">
    <property type="component" value="Unassembled WGS sequence"/>
</dbReference>
<organism evidence="13 14">
    <name type="scientific">Diploscapter pachys</name>
    <dbReference type="NCBI Taxonomy" id="2018661"/>
    <lineage>
        <taxon>Eukaryota</taxon>
        <taxon>Metazoa</taxon>
        <taxon>Ecdysozoa</taxon>
        <taxon>Nematoda</taxon>
        <taxon>Chromadorea</taxon>
        <taxon>Rhabditida</taxon>
        <taxon>Rhabditina</taxon>
        <taxon>Rhabditomorpha</taxon>
        <taxon>Rhabditoidea</taxon>
        <taxon>Rhabditidae</taxon>
        <taxon>Diploscapter</taxon>
    </lineage>
</organism>
<protein>
    <submittedName>
        <fullName evidence="13">Uncharacterized protein</fullName>
    </submittedName>
</protein>
<dbReference type="PROSITE" id="PS50279">
    <property type="entry name" value="BPTI_KUNITZ_2"/>
    <property type="match status" value="13"/>
</dbReference>
<dbReference type="CDD" id="cd00054">
    <property type="entry name" value="EGF_CA"/>
    <property type="match status" value="1"/>
</dbReference>
<dbReference type="GO" id="GO:0004867">
    <property type="term" value="F:serine-type endopeptidase inhibitor activity"/>
    <property type="evidence" value="ECO:0007669"/>
    <property type="project" value="UniProtKB-KW"/>
</dbReference>
<dbReference type="FunFam" id="4.10.410.10:FF:000026">
    <property type="entry name" value="Serine protease inhibitor, putative"/>
    <property type="match status" value="1"/>
</dbReference>
<name>A0A2A2LZ37_9BILA</name>
<feature type="region of interest" description="Disordered" evidence="9">
    <location>
        <begin position="487"/>
        <end position="509"/>
    </location>
</feature>
<feature type="region of interest" description="Disordered" evidence="9">
    <location>
        <begin position="1803"/>
        <end position="1828"/>
    </location>
</feature>
<dbReference type="CDD" id="cd21630">
    <property type="entry name" value="Kunitz_TAP-like"/>
    <property type="match status" value="4"/>
</dbReference>
<dbReference type="InterPro" id="IPR050098">
    <property type="entry name" value="TFPI/VKTCI-like"/>
</dbReference>
<keyword evidence="3 8" id="KW-0245">EGF-like domain</keyword>
<dbReference type="PANTHER" id="PTHR10083">
    <property type="entry name" value="KUNITZ-TYPE PROTEASE INHIBITOR-RELATED"/>
    <property type="match status" value="1"/>
</dbReference>
<dbReference type="PANTHER" id="PTHR10083:SF217">
    <property type="entry name" value="BOOPHILIN-H2"/>
    <property type="match status" value="1"/>
</dbReference>
<feature type="compositionally biased region" description="Acidic residues" evidence="9">
    <location>
        <begin position="1201"/>
        <end position="1211"/>
    </location>
</feature>
<dbReference type="GO" id="GO:0005509">
    <property type="term" value="F:calcium ion binding"/>
    <property type="evidence" value="ECO:0007669"/>
    <property type="project" value="InterPro"/>
</dbReference>
<evidence type="ECO:0000313" key="13">
    <source>
        <dbReference type="EMBL" id="PAV91450.1"/>
    </source>
</evidence>
<evidence type="ECO:0000256" key="3">
    <source>
        <dbReference type="ARBA" id="ARBA00022536"/>
    </source>
</evidence>
<evidence type="ECO:0000256" key="8">
    <source>
        <dbReference type="PROSITE-ProRule" id="PRU00076"/>
    </source>
</evidence>
<evidence type="ECO:0000256" key="7">
    <source>
        <dbReference type="ARBA" id="ARBA00023157"/>
    </source>
</evidence>
<feature type="domain" description="BPTI/Kunitz inhibitor" evidence="12">
    <location>
        <begin position="64"/>
        <end position="114"/>
    </location>
</feature>
<dbReference type="PROSITE" id="PS50026">
    <property type="entry name" value="EGF_3"/>
    <property type="match status" value="1"/>
</dbReference>
<feature type="chain" id="PRO_5012358537" evidence="10">
    <location>
        <begin position="20"/>
        <end position="1964"/>
    </location>
</feature>
<sequence>MLRPCRILAVFALLPSLFCSESQQDSNSGSDAITNDASWYSTVTKTVPKSDSTLSARTTAVDICTLPVDEGKCTQQLIRYHYDPETDKCRKFIYSGCGGNSNRFMRRAHCRNRCVRDEERKTRLSQNYDLKHRRTLTTPQVTTKLDERTSELTTTPLKKDNVTPTVVLHQQEISSKIGCSQCDKIYGTCDENGECGCQKGFKQLGKICIDINECNDRSTCPANARCINTVGSHECQCDVGFDENGACNLGPDVCEDQFDVRLAEEDCNDGKEEIRYYYDPETTSCRQFFYGGCISEFSRNLFSDLQTCDILCAEPRREYLKSHGVTKVHENPQKFTTPATKPRSEVINPNFLHPFDTRNFKRIPGPLDLKPIETTTLTVVQKLEEVEKIEKLVTEITPKLGRCSQKFEEMLREECVTANWIERFYWNLDIQECEPFWYDSSCDPREIAGKNFFYSYESCQQTCHEETDAMTQTTITTPTMPINATVANTPETTSPPRLNSDVPTSESTLQIHLKSPTPTFSEAAGDKVKYRYDSISDSSETYEQQGTSTITSTEAPIEATEAKFDVCALLFDNDLRNECATGQWEELFYYNPRFKDCEPFWYDGSCGEPNLKDVNLFTTYEGCKEICITQKKREKEPTLAESKGKIEEALVPMQKNMTEPIITSFIPEVPEIPVIKISEPDPEHADQSLEVSDTPKISIYSQEDPLRVVKNDDSDKLTVPPEIPGSNFGVKSDIAATPFDREKYMRERKGRLNALPAGFTGKPLESKTESIKTRRPPFTLPPHIFEDLNPLPSDRPPKIQIKNFNPTLSTRNVLDSTDRPSFEARKLPEIGQKSDDITFKLLDKSEEDQKDGITKSIDETLSSLTKPEDPCDENLDPKLEEDCNNENWVIRYYYDKMKGTCKSFWYGNCPRAGQKNFFENKQLCIAVCGHKFGANDLNLKPTYALKPTSKEVPSTGKFVVEAHQVPVASAHPFEDLSDPNGIIETDHPDPDPYVIDPSQVMSHIIYPEPKKKIQTVTNSTNKSLIIVSTIIPEPTKAKSQLYLYSKERDISDSKEVGQDEILDKPTEMPIIFGSKDPEDTVAPLLKSSKTTEEPKDTTQFKQQEVDEAPGKPVQTTSISVGKKDPCDDEYDPKWEEDCGGDTWVVKTYFDAKTKSCKAFWYGHCPTESRNMWSDKEVCKQVCSHKFARDSINPTIPSASEDAMDSESELTSDDGAKERSGMQLSVKAVLTTKSVPQSHLFKLDLDQKFADIKREREGRRDLAYSKSHKLTVTVAPECLEPYDSNLEKSCYGGQKWINRKKCVAFHWGGCRSASKNFFIDMGECQELCETPPTQLTQACMQDFDLAYKETCSPVDRFQQYYFFDHSTHTCKMFWYGNCKGESANIFPTMESCQWICERHREERSPGYCMDKFDEKYQESCGDGNWIEKWYFDQNTAECVSFWWDGCQSTSQNIFPDQKTCRSNCEHPGFEIESRLPDPESKFRCLEPIEIGDCKETYPAYYYDRSEKICRPFSYSGCGGSGNRFMTIGQCEGLCYQFNHMTETEMDCHLPLHTGYGKNDEECIQHAGFRFYFDRDYGRCSQMWYLGCGGNANNFYSYEVCQRTCRKIDRGVERRPRASSAVCFETPGDKGYCAGNASRPVTRWTYSINLRCVQFMYYGCEGSGNRFSTESDCEYTCGGLKKSNDPEKCSHRPDSGRCNQLRYMWFYNQTRGTCDQFLYGGCDGNTNRFETFEICQKACEISGLDPCLEPLDRGSWCEAMSNRYFFNKRTRTCKGFHYTGCGKSSNNFFTKQECQQKCEKRFPRAAEPQAQAPPRRKPGGRKGEGKVMGYSGVKPKEKQPMLRHIVLDGGNKTYHMTQPQWLDYEMCYGYRYNVSGRDTMLRVHICSVNGVTDCINENYRTTEGEEYCNIVRPFLRGKHLYSFYFGLDIKDPPYIINFGESGRIQRENETIATILLLNANHCYEIC</sequence>